<keyword evidence="1" id="KW-0472">Membrane</keyword>
<dbReference type="GO" id="GO:0008757">
    <property type="term" value="F:S-adenosylmethionine-dependent methyltransferase activity"/>
    <property type="evidence" value="ECO:0007669"/>
    <property type="project" value="InterPro"/>
</dbReference>
<gene>
    <name evidence="3" type="ORF">A3B54_04425</name>
</gene>
<dbReference type="Proteomes" id="UP000177039">
    <property type="component" value="Unassembled WGS sequence"/>
</dbReference>
<dbReference type="InterPro" id="IPR029063">
    <property type="entry name" value="SAM-dependent_MTases_sf"/>
</dbReference>
<organism evidence="3 4">
    <name type="scientific">Candidatus Curtissbacteria bacterium RIFCSPLOWO2_01_FULL_42_50</name>
    <dbReference type="NCBI Taxonomy" id="1797730"/>
    <lineage>
        <taxon>Bacteria</taxon>
        <taxon>Candidatus Curtissiibacteriota</taxon>
    </lineage>
</organism>
<feature type="domain" description="Methyltransferase type 11" evidence="2">
    <location>
        <begin position="76"/>
        <end position="114"/>
    </location>
</feature>
<dbReference type="Gene3D" id="3.40.50.150">
    <property type="entry name" value="Vaccinia Virus protein VP39"/>
    <property type="match status" value="1"/>
</dbReference>
<keyword evidence="1" id="KW-1133">Transmembrane helix</keyword>
<dbReference type="AlphaFoldDB" id="A0A1F5H302"/>
<keyword evidence="1" id="KW-0812">Transmembrane</keyword>
<dbReference type="EMBL" id="MFBT01000036">
    <property type="protein sequence ID" value="OGD98481.1"/>
    <property type="molecule type" value="Genomic_DNA"/>
</dbReference>
<evidence type="ECO:0000256" key="1">
    <source>
        <dbReference type="SAM" id="Phobius"/>
    </source>
</evidence>
<comment type="caution">
    <text evidence="3">The sequence shown here is derived from an EMBL/GenBank/DDBJ whole genome shotgun (WGS) entry which is preliminary data.</text>
</comment>
<dbReference type="InterPro" id="IPR013216">
    <property type="entry name" value="Methyltransf_11"/>
</dbReference>
<dbReference type="Pfam" id="PF08241">
    <property type="entry name" value="Methyltransf_11"/>
    <property type="match status" value="1"/>
</dbReference>
<evidence type="ECO:0000313" key="3">
    <source>
        <dbReference type="EMBL" id="OGD98481.1"/>
    </source>
</evidence>
<sequence>MAQKRNLDRLKENKNLLFYDTYERHRKIASFIKSRETVLDVGGELNLLSKFCNPKKIVVANIARSIEESDVIIKKDKLPFASNSFDTVCAIDVLEHLPKNDRSKFIKNLLAVASKKVIISFPVGTIRHNQYEKETRDWLLNLGEDITYLNEHIKYSLPTVSEIQTIMHGFHARLFYSGNIMINKLLFRFLMFDPKIKFLRKIIYCLKLIFNFVTNPLLYLFLSNKGFSDSVNRAYLVVEKGKK</sequence>
<feature type="transmembrane region" description="Helical" evidence="1">
    <location>
        <begin position="202"/>
        <end position="222"/>
    </location>
</feature>
<evidence type="ECO:0000313" key="4">
    <source>
        <dbReference type="Proteomes" id="UP000177039"/>
    </source>
</evidence>
<protein>
    <recommendedName>
        <fullName evidence="2">Methyltransferase type 11 domain-containing protein</fullName>
    </recommendedName>
</protein>
<reference evidence="3 4" key="1">
    <citation type="journal article" date="2016" name="Nat. Commun.">
        <title>Thousands of microbial genomes shed light on interconnected biogeochemical processes in an aquifer system.</title>
        <authorList>
            <person name="Anantharaman K."/>
            <person name="Brown C.T."/>
            <person name="Hug L.A."/>
            <person name="Sharon I."/>
            <person name="Castelle C.J."/>
            <person name="Probst A.J."/>
            <person name="Thomas B.C."/>
            <person name="Singh A."/>
            <person name="Wilkins M.J."/>
            <person name="Karaoz U."/>
            <person name="Brodie E.L."/>
            <person name="Williams K.H."/>
            <person name="Hubbard S.S."/>
            <person name="Banfield J.F."/>
        </authorList>
    </citation>
    <scope>NUCLEOTIDE SEQUENCE [LARGE SCALE GENOMIC DNA]</scope>
</reference>
<dbReference type="SUPFAM" id="SSF53335">
    <property type="entry name" value="S-adenosyl-L-methionine-dependent methyltransferases"/>
    <property type="match status" value="1"/>
</dbReference>
<proteinExistence type="predicted"/>
<accession>A0A1F5H302</accession>
<name>A0A1F5H302_9BACT</name>
<evidence type="ECO:0000259" key="2">
    <source>
        <dbReference type="Pfam" id="PF08241"/>
    </source>
</evidence>